<accession>A0A9J6D051</accession>
<evidence type="ECO:0000313" key="4">
    <source>
        <dbReference type="Proteomes" id="UP000821866"/>
    </source>
</evidence>
<feature type="domain" description="Calcium-activated chloride channel N-terminal" evidence="2">
    <location>
        <begin position="16"/>
        <end position="92"/>
    </location>
</feature>
<dbReference type="Pfam" id="PF08434">
    <property type="entry name" value="CLCA"/>
    <property type="match status" value="1"/>
</dbReference>
<dbReference type="AlphaFoldDB" id="A0A9J6D051"/>
<reference evidence="3" key="2">
    <citation type="submission" date="2021-09" db="EMBL/GenBank/DDBJ databases">
        <authorList>
            <person name="Jia N."/>
            <person name="Wang J."/>
            <person name="Shi W."/>
            <person name="Du L."/>
            <person name="Sun Y."/>
            <person name="Zhan W."/>
            <person name="Jiang J."/>
            <person name="Wang Q."/>
            <person name="Zhang B."/>
            <person name="Ji P."/>
            <person name="Sakyi L.B."/>
            <person name="Cui X."/>
            <person name="Yuan T."/>
            <person name="Jiang B."/>
            <person name="Yang W."/>
            <person name="Lam T.T.-Y."/>
            <person name="Chang Q."/>
            <person name="Ding S."/>
            <person name="Wang X."/>
            <person name="Zhu J."/>
            <person name="Ruan X."/>
            <person name="Zhao L."/>
            <person name="Wei J."/>
            <person name="Que T."/>
            <person name="Du C."/>
            <person name="Cheng J."/>
            <person name="Dai P."/>
            <person name="Han X."/>
            <person name="Huang E."/>
            <person name="Gao Y."/>
            <person name="Liu J."/>
            <person name="Shao H."/>
            <person name="Ye R."/>
            <person name="Li L."/>
            <person name="Wei W."/>
            <person name="Wang X."/>
            <person name="Wang C."/>
            <person name="Huo Q."/>
            <person name="Li W."/>
            <person name="Guo W."/>
            <person name="Chen H."/>
            <person name="Chen S."/>
            <person name="Zhou L."/>
            <person name="Zhou L."/>
            <person name="Ni X."/>
            <person name="Tian J."/>
            <person name="Zhou Y."/>
            <person name="Sheng Y."/>
            <person name="Liu T."/>
            <person name="Pan Y."/>
            <person name="Xia L."/>
            <person name="Li J."/>
            <person name="Zhao F."/>
            <person name="Cao W."/>
        </authorList>
    </citation>
    <scope>NUCLEOTIDE SEQUENCE</scope>
    <source>
        <strain evidence="3">Rmic-2018</strain>
        <tissue evidence="3">Larvae</tissue>
    </source>
</reference>
<keyword evidence="4" id="KW-1185">Reference proteome</keyword>
<evidence type="ECO:0000256" key="1">
    <source>
        <dbReference type="SAM" id="MobiDB-lite"/>
    </source>
</evidence>
<dbReference type="EMBL" id="JABSTU010004066">
    <property type="protein sequence ID" value="KAH7964281.1"/>
    <property type="molecule type" value="Genomic_DNA"/>
</dbReference>
<evidence type="ECO:0000259" key="2">
    <source>
        <dbReference type="Pfam" id="PF08434"/>
    </source>
</evidence>
<dbReference type="InterPro" id="IPR013642">
    <property type="entry name" value="CLCA_N"/>
</dbReference>
<feature type="region of interest" description="Disordered" evidence="1">
    <location>
        <begin position="74"/>
        <end position="96"/>
    </location>
</feature>
<comment type="caution">
    <text evidence="3">The sequence shown here is derived from an EMBL/GenBank/DDBJ whole genome shotgun (WGS) entry which is preliminary data.</text>
</comment>
<organism evidence="3 4">
    <name type="scientific">Rhipicephalus microplus</name>
    <name type="common">Cattle tick</name>
    <name type="synonym">Boophilus microplus</name>
    <dbReference type="NCBI Taxonomy" id="6941"/>
    <lineage>
        <taxon>Eukaryota</taxon>
        <taxon>Metazoa</taxon>
        <taxon>Ecdysozoa</taxon>
        <taxon>Arthropoda</taxon>
        <taxon>Chelicerata</taxon>
        <taxon>Arachnida</taxon>
        <taxon>Acari</taxon>
        <taxon>Parasitiformes</taxon>
        <taxon>Ixodida</taxon>
        <taxon>Ixodoidea</taxon>
        <taxon>Ixodidae</taxon>
        <taxon>Rhipicephalinae</taxon>
        <taxon>Rhipicephalus</taxon>
        <taxon>Boophilus</taxon>
    </lineage>
</organism>
<gene>
    <name evidence="3" type="ORF">HPB51_027479</name>
</gene>
<name>A0A9J6D051_RHIMP</name>
<evidence type="ECO:0000313" key="3">
    <source>
        <dbReference type="EMBL" id="KAH7964281.1"/>
    </source>
</evidence>
<dbReference type="Proteomes" id="UP000821866">
    <property type="component" value="Unassembled WGS sequence"/>
</dbReference>
<reference evidence="3" key="1">
    <citation type="journal article" date="2020" name="Cell">
        <title>Large-Scale Comparative Analyses of Tick Genomes Elucidate Their Genetic Diversity and Vector Capacities.</title>
        <authorList>
            <consortium name="Tick Genome and Microbiome Consortium (TIGMIC)"/>
            <person name="Jia N."/>
            <person name="Wang J."/>
            <person name="Shi W."/>
            <person name="Du L."/>
            <person name="Sun Y."/>
            <person name="Zhan W."/>
            <person name="Jiang J.F."/>
            <person name="Wang Q."/>
            <person name="Zhang B."/>
            <person name="Ji P."/>
            <person name="Bell-Sakyi L."/>
            <person name="Cui X.M."/>
            <person name="Yuan T.T."/>
            <person name="Jiang B.G."/>
            <person name="Yang W.F."/>
            <person name="Lam T.T."/>
            <person name="Chang Q.C."/>
            <person name="Ding S.J."/>
            <person name="Wang X.J."/>
            <person name="Zhu J.G."/>
            <person name="Ruan X.D."/>
            <person name="Zhao L."/>
            <person name="Wei J.T."/>
            <person name="Ye R.Z."/>
            <person name="Que T.C."/>
            <person name="Du C.H."/>
            <person name="Zhou Y.H."/>
            <person name="Cheng J.X."/>
            <person name="Dai P.F."/>
            <person name="Guo W.B."/>
            <person name="Han X.H."/>
            <person name="Huang E.J."/>
            <person name="Li L.F."/>
            <person name="Wei W."/>
            <person name="Gao Y.C."/>
            <person name="Liu J.Z."/>
            <person name="Shao H.Z."/>
            <person name="Wang X."/>
            <person name="Wang C.C."/>
            <person name="Yang T.C."/>
            <person name="Huo Q.B."/>
            <person name="Li W."/>
            <person name="Chen H.Y."/>
            <person name="Chen S.E."/>
            <person name="Zhou L.G."/>
            <person name="Ni X.B."/>
            <person name="Tian J.H."/>
            <person name="Sheng Y."/>
            <person name="Liu T."/>
            <person name="Pan Y.S."/>
            <person name="Xia L.Y."/>
            <person name="Li J."/>
            <person name="Zhao F."/>
            <person name="Cao W.C."/>
        </authorList>
    </citation>
    <scope>NUCLEOTIDE SEQUENCE</scope>
    <source>
        <strain evidence="3">Rmic-2018</strain>
    </source>
</reference>
<proteinExistence type="predicted"/>
<protein>
    <recommendedName>
        <fullName evidence="2">Calcium-activated chloride channel N-terminal domain-containing protein</fullName>
    </recommendedName>
</protein>
<sequence>MFRYCHQLAQLSALLQKKSLLRSSSDFLHRATNGRVYFKHVMINFPNTWPKRSGARSVSSSWFDKSDVRVDLSGSTAEERPFTKQSRLCGEARRLH</sequence>